<organism evidence="2 3">
    <name type="scientific">Coleophoma crateriformis</name>
    <dbReference type="NCBI Taxonomy" id="565419"/>
    <lineage>
        <taxon>Eukaryota</taxon>
        <taxon>Fungi</taxon>
        <taxon>Dikarya</taxon>
        <taxon>Ascomycota</taxon>
        <taxon>Pezizomycotina</taxon>
        <taxon>Leotiomycetes</taxon>
        <taxon>Helotiales</taxon>
        <taxon>Dermateaceae</taxon>
        <taxon>Coleophoma</taxon>
    </lineage>
</organism>
<dbReference type="EMBL" id="PDLN01000001">
    <property type="protein sequence ID" value="RDW94843.1"/>
    <property type="molecule type" value="Genomic_DNA"/>
</dbReference>
<feature type="compositionally biased region" description="Polar residues" evidence="1">
    <location>
        <begin position="100"/>
        <end position="131"/>
    </location>
</feature>
<comment type="caution">
    <text evidence="2">The sequence shown here is derived from an EMBL/GenBank/DDBJ whole genome shotgun (WGS) entry which is preliminary data.</text>
</comment>
<name>A0A3D8T8E5_9HELO</name>
<feature type="region of interest" description="Disordered" evidence="1">
    <location>
        <begin position="349"/>
        <end position="462"/>
    </location>
</feature>
<feature type="compositionally biased region" description="Basic and acidic residues" evidence="1">
    <location>
        <begin position="424"/>
        <end position="435"/>
    </location>
</feature>
<dbReference type="SUPFAM" id="SSF47954">
    <property type="entry name" value="Cyclin-like"/>
    <property type="match status" value="1"/>
</dbReference>
<dbReference type="PANTHER" id="PTHR15615">
    <property type="match status" value="1"/>
</dbReference>
<feature type="compositionally biased region" description="Polar residues" evidence="1">
    <location>
        <begin position="381"/>
        <end position="403"/>
    </location>
</feature>
<evidence type="ECO:0000256" key="1">
    <source>
        <dbReference type="SAM" id="MobiDB-lite"/>
    </source>
</evidence>
<dbReference type="GO" id="GO:0000307">
    <property type="term" value="C:cyclin-dependent protein kinase holoenzyme complex"/>
    <property type="evidence" value="ECO:0007669"/>
    <property type="project" value="TreeGrafter"/>
</dbReference>
<dbReference type="InterPro" id="IPR036915">
    <property type="entry name" value="Cyclin-like_sf"/>
</dbReference>
<dbReference type="Pfam" id="PF08613">
    <property type="entry name" value="Cyclin"/>
    <property type="match status" value="1"/>
</dbReference>
<reference evidence="2 3" key="1">
    <citation type="journal article" date="2018" name="IMA Fungus">
        <title>IMA Genome-F 9: Draft genome sequence of Annulohypoxylon stygium, Aspergillus mulundensis, Berkeleyomyces basicola (syn. Thielaviopsis basicola), Ceratocystis smalleyi, two Cercospora beticola strains, Coleophoma cylindrospora, Fusarium fracticaudum, Phialophora cf. hyalina, and Morchella septimelata.</title>
        <authorList>
            <person name="Wingfield B.D."/>
            <person name="Bills G.F."/>
            <person name="Dong Y."/>
            <person name="Huang W."/>
            <person name="Nel W.J."/>
            <person name="Swalarsk-Parry B.S."/>
            <person name="Vaghefi N."/>
            <person name="Wilken P.M."/>
            <person name="An Z."/>
            <person name="de Beer Z.W."/>
            <person name="De Vos L."/>
            <person name="Chen L."/>
            <person name="Duong T.A."/>
            <person name="Gao Y."/>
            <person name="Hammerbacher A."/>
            <person name="Kikkert J.R."/>
            <person name="Li Y."/>
            <person name="Li H."/>
            <person name="Li K."/>
            <person name="Li Q."/>
            <person name="Liu X."/>
            <person name="Ma X."/>
            <person name="Naidoo K."/>
            <person name="Pethybridge S.J."/>
            <person name="Sun J."/>
            <person name="Steenkamp E.T."/>
            <person name="van der Nest M.A."/>
            <person name="van Wyk S."/>
            <person name="Wingfield M.J."/>
            <person name="Xiong C."/>
            <person name="Yue Q."/>
            <person name="Zhang X."/>
        </authorList>
    </citation>
    <scope>NUCLEOTIDE SEQUENCE [LARGE SCALE GENOMIC DNA]</scope>
    <source>
        <strain evidence="2 3">BP5796</strain>
    </source>
</reference>
<sequence length="647" mass="71066">MHRNSARSAPLDFLLPSHTIPGFGGRKDIKPPLSLSHFNSTYFEAPIRDGLRTPPADEMGSIYQPPPYHTYAGRQEPTYPGASAAIANNYIPPTTYTAPSSQTRLYSSQNNYPQSVSQNASMQSEAPSISHTYSRSTSPRQSSRTESLAPPEGLPRRKSVTSDLILPNLQIPSSVNNSGGSLAEFAAQITCLFWFESTETLKKAEGITSSSSSIQRLKEEALPSSGFRKWVVTILSTTQVTQNVILLALLFIYRLKTINPGVKGRSGSEYRLLTVALMLGNKFLDDNTYTNKTWAEVSGISVTEIHVMEVEFLSNMRYSLLASKDQWEEWQTKLGKFWTYCDQASRAPPNLPSPLSGPISHAALPSPPASMQSSPPSLASTYTSTTPYAQNLQYPGTSSSNNYAPPLVSPLPAMPDLRATARKRSYDHEAEEPVAKRVTRSTSTAPSAAPQARHDLPRLPVPNLTVSTSQPMNNGHYDTRAFAQNVPLLPPLSGRAMSTVFPTTPTWTPQLPMLTPTGPSNGNQHGSQSANGYGTPSRRQSPHSVQELLSLRSSPTSANFSAHNLGHISPSFFLQHRSSPYKPVRHVNTLLYPPPSASMHDYSANVEHMHYQPLGKRNDYRAGVVPDYTTHPHYQNWPVLPQPNFNA</sequence>
<evidence type="ECO:0000313" key="3">
    <source>
        <dbReference type="Proteomes" id="UP000256328"/>
    </source>
</evidence>
<gene>
    <name evidence="2" type="ORF">BP5796_00606</name>
</gene>
<feature type="region of interest" description="Disordered" evidence="1">
    <location>
        <begin position="100"/>
        <end position="158"/>
    </location>
</feature>
<protein>
    <submittedName>
        <fullName evidence="2">Cyclin-like protein</fullName>
    </submittedName>
</protein>
<feature type="region of interest" description="Disordered" evidence="1">
    <location>
        <begin position="506"/>
        <end position="552"/>
    </location>
</feature>
<dbReference type="Proteomes" id="UP000256328">
    <property type="component" value="Unassembled WGS sequence"/>
</dbReference>
<dbReference type="OrthoDB" id="244495at2759"/>
<dbReference type="AlphaFoldDB" id="A0A3D8T8E5"/>
<dbReference type="GO" id="GO:0005634">
    <property type="term" value="C:nucleus"/>
    <property type="evidence" value="ECO:0007669"/>
    <property type="project" value="TreeGrafter"/>
</dbReference>
<keyword evidence="3" id="KW-1185">Reference proteome</keyword>
<dbReference type="PANTHER" id="PTHR15615:SF118">
    <property type="entry name" value="CYCLIN, HYPOTHETICAL (EUROFUNG)"/>
    <property type="match status" value="1"/>
</dbReference>
<dbReference type="GO" id="GO:0019901">
    <property type="term" value="F:protein kinase binding"/>
    <property type="evidence" value="ECO:0007669"/>
    <property type="project" value="InterPro"/>
</dbReference>
<dbReference type="InterPro" id="IPR013922">
    <property type="entry name" value="Cyclin_PHO80-like"/>
</dbReference>
<feature type="compositionally biased region" description="Polar residues" evidence="1">
    <location>
        <begin position="517"/>
        <end position="544"/>
    </location>
</feature>
<proteinExistence type="predicted"/>
<evidence type="ECO:0000313" key="2">
    <source>
        <dbReference type="EMBL" id="RDW94843.1"/>
    </source>
</evidence>
<feature type="compositionally biased region" description="Low complexity" evidence="1">
    <location>
        <begin position="441"/>
        <end position="450"/>
    </location>
</feature>
<dbReference type="GO" id="GO:0016538">
    <property type="term" value="F:cyclin-dependent protein serine/threonine kinase regulator activity"/>
    <property type="evidence" value="ECO:0007669"/>
    <property type="project" value="TreeGrafter"/>
</dbReference>
<dbReference type="CDD" id="cd20557">
    <property type="entry name" value="CYCLIN_ScPCL1-like"/>
    <property type="match status" value="1"/>
</dbReference>
<dbReference type="Gene3D" id="1.10.472.10">
    <property type="entry name" value="Cyclin-like"/>
    <property type="match status" value="1"/>
</dbReference>
<feature type="compositionally biased region" description="Low complexity" evidence="1">
    <location>
        <begin position="132"/>
        <end position="147"/>
    </location>
</feature>
<accession>A0A3D8T8E5</accession>
<feature type="compositionally biased region" description="Low complexity" evidence="1">
    <location>
        <begin position="369"/>
        <end position="380"/>
    </location>
</feature>